<dbReference type="Proteomes" id="UP000007875">
    <property type="component" value="Unassembled WGS sequence"/>
</dbReference>
<evidence type="ECO:0000313" key="3">
    <source>
        <dbReference type="Proteomes" id="UP000007875"/>
    </source>
</evidence>
<name>H2Z6T5_CIOSA</name>
<dbReference type="PANTHER" id="PTHR15976:SF16">
    <property type="entry name" value="ASTEROID DOMAIN-CONTAINING PROTEIN"/>
    <property type="match status" value="1"/>
</dbReference>
<keyword evidence="3" id="KW-1185">Reference proteome</keyword>
<dbReference type="Ensembl" id="ENSCSAVT00000013447.1">
    <property type="protein sequence ID" value="ENSCSAVP00000013297.1"/>
    <property type="gene ID" value="ENSCSAVG00000007803.1"/>
</dbReference>
<dbReference type="PANTHER" id="PTHR15976">
    <property type="entry name" value="CONSTITUTIVE COACTIVATOR OF PEROXISOME PROLIFERATOR-ACTIVATED RECEPTOR GAMMA"/>
    <property type="match status" value="1"/>
</dbReference>
<reference evidence="2" key="2">
    <citation type="submission" date="2025-08" db="UniProtKB">
        <authorList>
            <consortium name="Ensembl"/>
        </authorList>
    </citation>
    <scope>IDENTIFICATION</scope>
</reference>
<evidence type="ECO:0000313" key="2">
    <source>
        <dbReference type="Ensembl" id="ENSCSAVP00000013297.1"/>
    </source>
</evidence>
<sequence length="183" mass="20336">MDPSQERESPHVTPRGIDLASMFMRGVDMALFTNSACGEPIPAKYAAPWMYFDGKVFQHKLFLSLQEGANLVQLCNGQVEQVARVERMRQAVLEGISPPPIAASYLPLLAMGPRPQMPNISKIPHHQDMFNAPGMHRRAPSYMGTWQDNPRKPRPGSSGNYGYWNPYSTKYGGRGRGTTMSGP</sequence>
<dbReference type="GeneTree" id="ENSGT00530000063168"/>
<dbReference type="HOGENOM" id="CLU_1474684_0_0_1"/>
<protein>
    <submittedName>
        <fullName evidence="2">Uncharacterized protein</fullName>
    </submittedName>
</protein>
<dbReference type="InParanoid" id="H2Z6T5"/>
<dbReference type="AlphaFoldDB" id="H2Z6T5"/>
<dbReference type="GO" id="GO:0005634">
    <property type="term" value="C:nucleus"/>
    <property type="evidence" value="ECO:0007669"/>
    <property type="project" value="TreeGrafter"/>
</dbReference>
<accession>H2Z6T5</accession>
<proteinExistence type="predicted"/>
<reference evidence="2" key="3">
    <citation type="submission" date="2025-09" db="UniProtKB">
        <authorList>
            <consortium name="Ensembl"/>
        </authorList>
    </citation>
    <scope>IDENTIFICATION</scope>
</reference>
<organism evidence="2 3">
    <name type="scientific">Ciona savignyi</name>
    <name type="common">Pacific transparent sea squirt</name>
    <dbReference type="NCBI Taxonomy" id="51511"/>
    <lineage>
        <taxon>Eukaryota</taxon>
        <taxon>Metazoa</taxon>
        <taxon>Chordata</taxon>
        <taxon>Tunicata</taxon>
        <taxon>Ascidiacea</taxon>
        <taxon>Phlebobranchia</taxon>
        <taxon>Cionidae</taxon>
        <taxon>Ciona</taxon>
    </lineage>
</organism>
<dbReference type="InterPro" id="IPR026784">
    <property type="entry name" value="Coact_PPARg"/>
</dbReference>
<dbReference type="eggNOG" id="ENOG502QQNQ">
    <property type="taxonomic scope" value="Eukaryota"/>
</dbReference>
<evidence type="ECO:0000256" key="1">
    <source>
        <dbReference type="SAM" id="MobiDB-lite"/>
    </source>
</evidence>
<feature type="region of interest" description="Disordered" evidence="1">
    <location>
        <begin position="140"/>
        <end position="183"/>
    </location>
</feature>
<reference evidence="3" key="1">
    <citation type="submission" date="2003-08" db="EMBL/GenBank/DDBJ databases">
        <authorList>
            <person name="Birren B."/>
            <person name="Nusbaum C."/>
            <person name="Abebe A."/>
            <person name="Abouelleil A."/>
            <person name="Adekoya E."/>
            <person name="Ait-zahra M."/>
            <person name="Allen N."/>
            <person name="Allen T."/>
            <person name="An P."/>
            <person name="Anderson M."/>
            <person name="Anderson S."/>
            <person name="Arachchi H."/>
            <person name="Armbruster J."/>
            <person name="Bachantsang P."/>
            <person name="Baldwin J."/>
            <person name="Barry A."/>
            <person name="Bayul T."/>
            <person name="Blitshsteyn B."/>
            <person name="Bloom T."/>
            <person name="Blye J."/>
            <person name="Boguslavskiy L."/>
            <person name="Borowsky M."/>
            <person name="Boukhgalter B."/>
            <person name="Brunache A."/>
            <person name="Butler J."/>
            <person name="Calixte N."/>
            <person name="Calvo S."/>
            <person name="Camarata J."/>
            <person name="Campo K."/>
            <person name="Chang J."/>
            <person name="Cheshatsang Y."/>
            <person name="Citroen M."/>
            <person name="Collymore A."/>
            <person name="Considine T."/>
            <person name="Cook A."/>
            <person name="Cooke P."/>
            <person name="Corum B."/>
            <person name="Cuomo C."/>
            <person name="David R."/>
            <person name="Dawoe T."/>
            <person name="Degray S."/>
            <person name="Dodge S."/>
            <person name="Dooley K."/>
            <person name="Dorje P."/>
            <person name="Dorjee K."/>
            <person name="Dorris L."/>
            <person name="Duffey N."/>
            <person name="Dupes A."/>
            <person name="Elkins T."/>
            <person name="Engels R."/>
            <person name="Erickson J."/>
            <person name="Farina A."/>
            <person name="Faro S."/>
            <person name="Ferreira P."/>
            <person name="Fischer H."/>
            <person name="Fitzgerald M."/>
            <person name="Foley K."/>
            <person name="Gage D."/>
            <person name="Galagan J."/>
            <person name="Gearin G."/>
            <person name="Gnerre S."/>
            <person name="Gnirke A."/>
            <person name="Goyette A."/>
            <person name="Graham J."/>
            <person name="Grandbois E."/>
            <person name="Gyaltsen K."/>
            <person name="Hafez N."/>
            <person name="Hagopian D."/>
            <person name="Hagos B."/>
            <person name="Hall J."/>
            <person name="Hatcher B."/>
            <person name="Heller A."/>
            <person name="Higgins H."/>
            <person name="Honan T."/>
            <person name="Horn A."/>
            <person name="Houde N."/>
            <person name="Hughes L."/>
            <person name="Hulme W."/>
            <person name="Husby E."/>
            <person name="Iliev I."/>
            <person name="Jaffe D."/>
            <person name="Jones C."/>
            <person name="Kamal M."/>
            <person name="Kamat A."/>
            <person name="Kamvysselis M."/>
            <person name="Karlsson E."/>
            <person name="Kells C."/>
            <person name="Kieu A."/>
            <person name="Kisner P."/>
            <person name="Kodira C."/>
            <person name="Kulbokas E."/>
            <person name="Labutti K."/>
            <person name="Lama D."/>
            <person name="Landers T."/>
            <person name="Leger J."/>
            <person name="Levine S."/>
            <person name="Lewis D."/>
            <person name="Lewis T."/>
            <person name="Lindblad-toh K."/>
            <person name="Liu X."/>
            <person name="Lokyitsang T."/>
            <person name="Lokyitsang Y."/>
            <person name="Lucien O."/>
            <person name="Lui A."/>
            <person name="Ma L.J."/>
            <person name="Mabbitt R."/>
            <person name="Macdonald J."/>
            <person name="Maclean C."/>
            <person name="Major J."/>
            <person name="Manning J."/>
            <person name="Marabella R."/>
            <person name="Maru K."/>
            <person name="Matthews C."/>
            <person name="Mauceli E."/>
            <person name="Mccarthy M."/>
            <person name="Mcdonough S."/>
            <person name="Mcghee T."/>
            <person name="Meldrim J."/>
            <person name="Meneus L."/>
            <person name="Mesirov J."/>
            <person name="Mihalev A."/>
            <person name="Mihova T."/>
            <person name="Mikkelsen T."/>
            <person name="Mlenga V."/>
            <person name="Moru K."/>
            <person name="Mozes J."/>
            <person name="Mulrain L."/>
            <person name="Munson G."/>
            <person name="Naylor J."/>
            <person name="Newes C."/>
            <person name="Nguyen C."/>
            <person name="Nguyen N."/>
            <person name="Nguyen T."/>
            <person name="Nicol R."/>
            <person name="Nielsen C."/>
            <person name="Nizzari M."/>
            <person name="Norbu C."/>
            <person name="Norbu N."/>
            <person name="O'donnell P."/>
            <person name="Okoawo O."/>
            <person name="O'leary S."/>
            <person name="Omotosho B."/>
            <person name="O'neill K."/>
            <person name="Osman S."/>
            <person name="Parker S."/>
            <person name="Perrin D."/>
            <person name="Phunkhang P."/>
            <person name="Piqani B."/>
            <person name="Purcell S."/>
            <person name="Rachupka T."/>
            <person name="Ramasamy U."/>
            <person name="Rameau R."/>
            <person name="Ray V."/>
            <person name="Raymond C."/>
            <person name="Retta R."/>
            <person name="Richardson S."/>
            <person name="Rise C."/>
            <person name="Rodriguez J."/>
            <person name="Rogers J."/>
            <person name="Rogov P."/>
            <person name="Rutman M."/>
            <person name="Schupbach R."/>
            <person name="Seaman C."/>
            <person name="Settipalli S."/>
            <person name="Sharpe T."/>
            <person name="Sheridan J."/>
            <person name="Sherpa N."/>
            <person name="Shi J."/>
            <person name="Smirnov S."/>
            <person name="Smith C."/>
            <person name="Sougnez C."/>
            <person name="Spencer B."/>
            <person name="Stalker J."/>
            <person name="Stange-thomann N."/>
            <person name="Stavropoulos S."/>
            <person name="Stetson K."/>
            <person name="Stone C."/>
            <person name="Stone S."/>
            <person name="Stubbs M."/>
            <person name="Talamas J."/>
            <person name="Tchuinga P."/>
            <person name="Tenzing P."/>
            <person name="Tesfaye S."/>
            <person name="Theodore J."/>
            <person name="Thoulutsang Y."/>
            <person name="Topham K."/>
            <person name="Towey S."/>
            <person name="Tsamla T."/>
            <person name="Tsomo N."/>
            <person name="Vallee D."/>
            <person name="Vassiliev H."/>
            <person name="Venkataraman V."/>
            <person name="Vinson J."/>
            <person name="Vo A."/>
            <person name="Wade C."/>
            <person name="Wang S."/>
            <person name="Wangchuk T."/>
            <person name="Wangdi T."/>
            <person name="Whittaker C."/>
            <person name="Wilkinson J."/>
            <person name="Wu Y."/>
            <person name="Wyman D."/>
            <person name="Yadav S."/>
            <person name="Yang S."/>
            <person name="Yang X."/>
            <person name="Yeager S."/>
            <person name="Yee E."/>
            <person name="Young G."/>
            <person name="Zainoun J."/>
            <person name="Zembeck L."/>
            <person name="Zimmer A."/>
            <person name="Zody M."/>
            <person name="Lander E."/>
        </authorList>
    </citation>
    <scope>NUCLEOTIDE SEQUENCE [LARGE SCALE GENOMIC DNA]</scope>
</reference>